<evidence type="ECO:0000313" key="2">
    <source>
        <dbReference type="EMBL" id="CAJ1394141.1"/>
    </source>
</evidence>
<keyword evidence="3" id="KW-1185">Reference proteome</keyword>
<organism evidence="2 3">
    <name type="scientific">Effrenium voratum</name>
    <dbReference type="NCBI Taxonomy" id="2562239"/>
    <lineage>
        <taxon>Eukaryota</taxon>
        <taxon>Sar</taxon>
        <taxon>Alveolata</taxon>
        <taxon>Dinophyceae</taxon>
        <taxon>Suessiales</taxon>
        <taxon>Symbiodiniaceae</taxon>
        <taxon>Effrenium</taxon>
    </lineage>
</organism>
<evidence type="ECO:0000313" key="3">
    <source>
        <dbReference type="Proteomes" id="UP001178507"/>
    </source>
</evidence>
<gene>
    <name evidence="2" type="ORF">EVOR1521_LOCUS18871</name>
</gene>
<feature type="signal peptide" evidence="1">
    <location>
        <begin position="1"/>
        <end position="19"/>
    </location>
</feature>
<evidence type="ECO:0000256" key="1">
    <source>
        <dbReference type="SAM" id="SignalP"/>
    </source>
</evidence>
<dbReference type="Proteomes" id="UP001178507">
    <property type="component" value="Unassembled WGS sequence"/>
</dbReference>
<accession>A0AA36IWF8</accession>
<dbReference type="EMBL" id="CAUJNA010002768">
    <property type="protein sequence ID" value="CAJ1394141.1"/>
    <property type="molecule type" value="Genomic_DNA"/>
</dbReference>
<protein>
    <submittedName>
        <fullName evidence="2">Uncharacterized protein</fullName>
    </submittedName>
</protein>
<sequence length="151" mass="16045">MQAKAVAGLCAFLAAPAHGVLLTRRPELSDVAPLSPLGAKSDGFLQPHVELINKTSVQVEALDECMCVFGTFWHQEMQKCVPQRARGGNCGAFAAEMWPAVCQDGLACKIPVEFDSDGQSDDPAVLKQAVCVDCDPNDHCQWGAVLGSSCV</sequence>
<feature type="chain" id="PRO_5041254278" evidence="1">
    <location>
        <begin position="20"/>
        <end position="151"/>
    </location>
</feature>
<reference evidence="2" key="1">
    <citation type="submission" date="2023-08" db="EMBL/GenBank/DDBJ databases">
        <authorList>
            <person name="Chen Y."/>
            <person name="Shah S."/>
            <person name="Dougan E. K."/>
            <person name="Thang M."/>
            <person name="Chan C."/>
        </authorList>
    </citation>
    <scope>NUCLEOTIDE SEQUENCE</scope>
</reference>
<dbReference type="AlphaFoldDB" id="A0AA36IWF8"/>
<comment type="caution">
    <text evidence="2">The sequence shown here is derived from an EMBL/GenBank/DDBJ whole genome shotgun (WGS) entry which is preliminary data.</text>
</comment>
<proteinExistence type="predicted"/>
<name>A0AA36IWF8_9DINO</name>
<keyword evidence="1" id="KW-0732">Signal</keyword>